<accession>A0ABP1DDJ1</accession>
<evidence type="ECO:0000313" key="1">
    <source>
        <dbReference type="EMBL" id="CAL1705088.1"/>
    </source>
</evidence>
<protein>
    <submittedName>
        <fullName evidence="1">Uncharacterized protein</fullName>
    </submittedName>
</protein>
<name>A0ABP1DDJ1_9APHY</name>
<dbReference type="EMBL" id="OZ037946">
    <property type="protein sequence ID" value="CAL1705088.1"/>
    <property type="molecule type" value="Genomic_DNA"/>
</dbReference>
<evidence type="ECO:0000313" key="2">
    <source>
        <dbReference type="Proteomes" id="UP001497453"/>
    </source>
</evidence>
<dbReference type="Proteomes" id="UP001497453">
    <property type="component" value="Chromosome 3"/>
</dbReference>
<proteinExistence type="predicted"/>
<sequence length="121" mass="14180">MDVPRANEAKGSENFLPFPSTNTEILARGVTVLPFLPLAARSLMKMEESFETAISSLNPRHALLRRRSRVYMFIPPVPDIPRILFNLEWTMFTECMCLDYDGRTGQRYFQYNLRMVKMYHL</sequence>
<gene>
    <name evidence="1" type="ORF">GFSPODELE1_LOCUS5270</name>
</gene>
<reference evidence="2" key="1">
    <citation type="submission" date="2024-04" db="EMBL/GenBank/DDBJ databases">
        <authorList>
            <person name="Shaw F."/>
            <person name="Minotto A."/>
        </authorList>
    </citation>
    <scope>NUCLEOTIDE SEQUENCE [LARGE SCALE GENOMIC DNA]</scope>
</reference>
<organism evidence="1 2">
    <name type="scientific">Somion occarium</name>
    <dbReference type="NCBI Taxonomy" id="3059160"/>
    <lineage>
        <taxon>Eukaryota</taxon>
        <taxon>Fungi</taxon>
        <taxon>Dikarya</taxon>
        <taxon>Basidiomycota</taxon>
        <taxon>Agaricomycotina</taxon>
        <taxon>Agaricomycetes</taxon>
        <taxon>Polyporales</taxon>
        <taxon>Cerrenaceae</taxon>
        <taxon>Somion</taxon>
    </lineage>
</organism>
<keyword evidence="2" id="KW-1185">Reference proteome</keyword>